<accession>A0A0S7XUU4</accession>
<protein>
    <submittedName>
        <fullName evidence="1">Uncharacterized protein</fullName>
    </submittedName>
</protein>
<gene>
    <name evidence="1" type="ORF">AMJ44_09120</name>
</gene>
<proteinExistence type="predicted"/>
<sequence length="289" mass="32765">MLLRFLKLWVVVLILLSFSVIALAGEITIKVEKEDDDESLREIYHSPTISLYYGLSTNKIKGLNRSFADPGLAEIRLGFSSKEPEYDPENIFKHDYLYFSVTSISTDLGGESNSDKIETELWRLGMGWENGYGYALGKASITLYSSSGWGWSELKVKDDELLPPDSALLSLWDDSFRFGIRREGGLRIQLIPVVSLDAGYERAIVFSRFVFWEALFSMALEDGAQFLMDKFIDEIGNSSPYALPVVSFFLKNGLSYAAYELRKDKMNWPFDSAPPLCNDSFKFGLTFVF</sequence>
<evidence type="ECO:0000313" key="1">
    <source>
        <dbReference type="EMBL" id="KPJ66015.1"/>
    </source>
</evidence>
<name>A0A0S7XUU4_UNCSA</name>
<reference evidence="1 2" key="1">
    <citation type="journal article" date="2015" name="Microbiome">
        <title>Genomic resolution of linkages in carbon, nitrogen, and sulfur cycling among widespread estuary sediment bacteria.</title>
        <authorList>
            <person name="Baker B.J."/>
            <person name="Lazar C.S."/>
            <person name="Teske A.P."/>
            <person name="Dick G.J."/>
        </authorList>
    </citation>
    <scope>NUCLEOTIDE SEQUENCE [LARGE SCALE GENOMIC DNA]</scope>
    <source>
        <strain evidence="1">DG_54_3</strain>
    </source>
</reference>
<dbReference type="AlphaFoldDB" id="A0A0S7XUU4"/>
<evidence type="ECO:0000313" key="2">
    <source>
        <dbReference type="Proteomes" id="UP000051861"/>
    </source>
</evidence>
<organism evidence="1 2">
    <name type="scientific">candidate division WOR-1 bacterium DG_54_3</name>
    <dbReference type="NCBI Taxonomy" id="1703775"/>
    <lineage>
        <taxon>Bacteria</taxon>
        <taxon>Bacillati</taxon>
        <taxon>Saganbacteria</taxon>
    </lineage>
</organism>
<dbReference type="Proteomes" id="UP000051861">
    <property type="component" value="Unassembled WGS sequence"/>
</dbReference>
<comment type="caution">
    <text evidence="1">The sequence shown here is derived from an EMBL/GenBank/DDBJ whole genome shotgun (WGS) entry which is preliminary data.</text>
</comment>
<dbReference type="EMBL" id="LIZX01000094">
    <property type="protein sequence ID" value="KPJ66015.1"/>
    <property type="molecule type" value="Genomic_DNA"/>
</dbReference>